<sequence>MDVILSNGSPGTSLETAPYPHLPVLASNMDLLWMAEAKMPSCSSFLGSTL</sequence>
<dbReference type="InterPro" id="IPR023214">
    <property type="entry name" value="HAD_sf"/>
</dbReference>
<proteinExistence type="predicted"/>
<comment type="caution">
    <text evidence="1">The sequence shown here is derived from an EMBL/GenBank/DDBJ whole genome shotgun (WGS) entry which is preliminary data.</text>
</comment>
<evidence type="ECO:0000313" key="1">
    <source>
        <dbReference type="EMBL" id="KAK2105057.1"/>
    </source>
</evidence>
<organism evidence="1 2">
    <name type="scientific">Saguinus oedipus</name>
    <name type="common">Cotton-top tamarin</name>
    <name type="synonym">Oedipomidas oedipus</name>
    <dbReference type="NCBI Taxonomy" id="9490"/>
    <lineage>
        <taxon>Eukaryota</taxon>
        <taxon>Metazoa</taxon>
        <taxon>Chordata</taxon>
        <taxon>Craniata</taxon>
        <taxon>Vertebrata</taxon>
        <taxon>Euteleostomi</taxon>
        <taxon>Mammalia</taxon>
        <taxon>Eutheria</taxon>
        <taxon>Euarchontoglires</taxon>
        <taxon>Primates</taxon>
        <taxon>Haplorrhini</taxon>
        <taxon>Platyrrhini</taxon>
        <taxon>Cebidae</taxon>
        <taxon>Callitrichinae</taxon>
        <taxon>Saguinus</taxon>
    </lineage>
</organism>
<protein>
    <submittedName>
        <fullName evidence="1">Haloacid dehalogenase-like hydrolase domain-containing 5</fullName>
    </submittedName>
</protein>
<accession>A0ABQ9V760</accession>
<evidence type="ECO:0000313" key="2">
    <source>
        <dbReference type="Proteomes" id="UP001266305"/>
    </source>
</evidence>
<dbReference type="EMBL" id="JASSZA010000007">
    <property type="protein sequence ID" value="KAK2105057.1"/>
    <property type="molecule type" value="Genomic_DNA"/>
</dbReference>
<reference evidence="1 2" key="1">
    <citation type="submission" date="2023-05" db="EMBL/GenBank/DDBJ databases">
        <title>B98-5 Cell Line De Novo Hybrid Assembly: An Optical Mapping Approach.</title>
        <authorList>
            <person name="Kananen K."/>
            <person name="Auerbach J.A."/>
            <person name="Kautto E."/>
            <person name="Blachly J.S."/>
        </authorList>
    </citation>
    <scope>NUCLEOTIDE SEQUENCE [LARGE SCALE GENOMIC DNA]</scope>
    <source>
        <strain evidence="1">B95-8</strain>
        <tissue evidence="1">Cell line</tissue>
    </source>
</reference>
<gene>
    <name evidence="1" type="primary">HDHD5</name>
    <name evidence="1" type="ORF">P7K49_014571</name>
</gene>
<name>A0ABQ9V760_SAGOE</name>
<keyword evidence="2" id="KW-1185">Reference proteome</keyword>
<dbReference type="Gene3D" id="3.40.50.1000">
    <property type="entry name" value="HAD superfamily/HAD-like"/>
    <property type="match status" value="1"/>
</dbReference>
<dbReference type="Proteomes" id="UP001266305">
    <property type="component" value="Unassembled WGS sequence"/>
</dbReference>